<dbReference type="InterPro" id="IPR011604">
    <property type="entry name" value="PDDEXK-like_dom_sf"/>
</dbReference>
<dbReference type="EMBL" id="HBUF01246324">
    <property type="protein sequence ID" value="CAG6678558.1"/>
    <property type="molecule type" value="Transcribed_RNA"/>
</dbReference>
<dbReference type="PANTHER" id="PTHR39953:SF1">
    <property type="entry name" value="RE54151P"/>
    <property type="match status" value="1"/>
</dbReference>
<accession>A0A8D8X142</accession>
<evidence type="ECO:0000313" key="2">
    <source>
        <dbReference type="EMBL" id="CAG6678558.1"/>
    </source>
</evidence>
<dbReference type="GO" id="GO:0006281">
    <property type="term" value="P:DNA repair"/>
    <property type="evidence" value="ECO:0007669"/>
    <property type="project" value="UniProtKB-ARBA"/>
</dbReference>
<evidence type="ECO:0000259" key="1">
    <source>
        <dbReference type="Pfam" id="PF09588"/>
    </source>
</evidence>
<protein>
    <recommendedName>
        <fullName evidence="1">YqaJ viral recombinase domain-containing protein</fullName>
    </recommendedName>
</protein>
<dbReference type="Pfam" id="PF09588">
    <property type="entry name" value="YqaJ"/>
    <property type="match status" value="1"/>
</dbReference>
<reference evidence="2" key="1">
    <citation type="submission" date="2021-05" db="EMBL/GenBank/DDBJ databases">
        <authorList>
            <person name="Alioto T."/>
            <person name="Alioto T."/>
            <person name="Gomez Garrido J."/>
        </authorList>
    </citation>
    <scope>NUCLEOTIDE SEQUENCE</scope>
</reference>
<sequence>MSAVYVGCEAAAEGCKHILAFLYWLYRRSMEPASTSTTCYWAKPTLSKIGSTIKYIKLENLTEKVADPPSSIDPDNCLADFINQANTEKTVCQISPYLSDASASPASLHLQMFNFKLQENEEDAEKFILFLQSQIKSEDCHLLLKETVDQSRNKKWHELRYGRITASKIFEALHCKTMDGSLVESILGARKLKDNKFLKRGRELEDSVLLEVGKKLNIPNIQKCGLFINPEWPVLGASPDGLTEKHVFEVKCPSSEKTKINYIKDGNITYKCLFQMLLQMKFAGKKEGIFCVADPDFEQSRNVTTIHVPYDAGLCDQVLKDAVEFWKKAIFPHLYRSA</sequence>
<organism evidence="2">
    <name type="scientific">Cacopsylla melanoneura</name>
    <dbReference type="NCBI Taxonomy" id="428564"/>
    <lineage>
        <taxon>Eukaryota</taxon>
        <taxon>Metazoa</taxon>
        <taxon>Ecdysozoa</taxon>
        <taxon>Arthropoda</taxon>
        <taxon>Hexapoda</taxon>
        <taxon>Insecta</taxon>
        <taxon>Pterygota</taxon>
        <taxon>Neoptera</taxon>
        <taxon>Paraneoptera</taxon>
        <taxon>Hemiptera</taxon>
        <taxon>Sternorrhyncha</taxon>
        <taxon>Psylloidea</taxon>
        <taxon>Psyllidae</taxon>
        <taxon>Psyllinae</taxon>
        <taxon>Cacopsylla</taxon>
    </lineage>
</organism>
<feature type="domain" description="YqaJ viral recombinase" evidence="1">
    <location>
        <begin position="155"/>
        <end position="285"/>
    </location>
</feature>
<dbReference type="PANTHER" id="PTHR39953">
    <property type="entry name" value="RE54151P"/>
    <property type="match status" value="1"/>
</dbReference>
<dbReference type="SUPFAM" id="SSF52980">
    <property type="entry name" value="Restriction endonuclease-like"/>
    <property type="match status" value="1"/>
</dbReference>
<name>A0A8D8X142_9HEMI</name>
<dbReference type="InterPro" id="IPR019080">
    <property type="entry name" value="YqaJ_viral_recombinase"/>
</dbReference>
<proteinExistence type="predicted"/>
<dbReference type="Gene3D" id="3.90.320.10">
    <property type="match status" value="1"/>
</dbReference>
<dbReference type="AlphaFoldDB" id="A0A8D8X142"/>
<dbReference type="CDD" id="cd22343">
    <property type="entry name" value="PDDEXK_lambda_exonuclease-like"/>
    <property type="match status" value="1"/>
</dbReference>
<dbReference type="InterPro" id="IPR011335">
    <property type="entry name" value="Restrct_endonuc-II-like"/>
</dbReference>